<evidence type="ECO:0000313" key="2">
    <source>
        <dbReference type="Proteomes" id="UP001155241"/>
    </source>
</evidence>
<accession>A0A9X2JFR0</accession>
<dbReference type="InterPro" id="IPR013424">
    <property type="entry name" value="Ice-binding_C"/>
</dbReference>
<dbReference type="NCBIfam" id="TIGR02595">
    <property type="entry name" value="PEP_CTERM"/>
    <property type="match status" value="1"/>
</dbReference>
<dbReference type="RefSeq" id="WP_252852422.1">
    <property type="nucleotide sequence ID" value="NZ_JAMXLR010000036.1"/>
</dbReference>
<sequence>MTHLQRLTFAAAGIVLLLSLTVPSRAQIISLNFSENSANQGFVGGELIGPLLTDSTYWNSTNGQPDLANGTILDLIDSSGATTTADVTWSANNPYYNGDGTGSDEARLSVGYLDDGGDGISVELSQIPYTNYRVYGLYASDQANPAGAQVVTAQDMSVNGTWVFGGAAATSVDAYGSIGDSFEATGKNWSLLTSTQTGNYWTYDVSGTSTVTITQSPVGDPGRAALTGLIIRDLDAVITDPSLKLTIDRDTGDTTLINNTGDDVNISGVGLLSDVGGWVSGNWKSIASNYDQDGTISSDDSWVEIARTASDLSEATLTNGVIANGQSINLGDGLWTQYPSEAGTIFEYLVTGAADATFGLLEFVDSDSSNGEASFDIGDYNFDGQIDSLDWPTQRDNYYADLAGLSIAQSYQSGDIDGDGDNDLQDLLQFKSLYDAANGAGAFDALIGGSAVPEPSALALLFAGATVLLAGRRLRRASRQLAGAMLVVVLVAASNADAVGIGVNFRGGRADNDPAATGPDVTGSAGVVAQSNWNNLGGNFPATDHNATVGSLLNDSGTPTSASVTWSTAETYSSTANGPTGAADQDRNLMDGYLDAVAAQPTATVDFQNIPYEFYDVYVYVGSDGDDRTGKATLNGDGATDTWFRTNTGVDTFNSAADYIQATAPTEAEAVASNYILFEDVGGPSLGIGVTRGTNNVGTHGIQIVEELNPQLLTLQINTNGGTARILNDSSRDYSIDFFEITSQSSSLDETSWSPAGSGTNDGSDWETLGNLDDSRLSQFLLNGAEALTAGGGTTLGLGAAFKGGTQDLVFTYHDVNLGTRRGIVDYVDVGLPGDFNNDLIVDIADYTVWRNNLGADELVLSGNGNGSGVVDAGDYQLWKQNFGTSAGSGSLSTSSAVPEPTSVVIFLSVLGMAFLATNRSKGANRVIHLNSKTISCVALLACVWFTCVDSANAQVANVTIDRLYTFGEEETASAGQTVGQNSDMFTYDSVGTPGAGDLIDLEVIGDPKYVNVGPSGLDRPGAGSTLGAQFDGVDDVMFTPLPLNRPDVLAGPTELGDTMNAPNLPLIDPNGSNPYPYNYDNISARGMQMWVYPDAGSKLGTERQVIAMDTVTAGGVAITANGKWTQINSGHLNDTDIEATVDVVGDTWYHVMQHIYTSGDDNAPELGTGVDFSDFMSVVYVNGIAVSANADTLPPEGFVDGPRFGVLSVGAAEVEGDGLTPVYGEYFDGAIDDLEMYVYGDNSGVSTSPPGQDYGTFYLMEDNAWIAEEVSSRLGGSALIPGDANFDGVVSGTGFGNPSSDDVAALISNWRSRKEFEGAHNTITAGDFETWQKGDFNLDGVVDFSDWTILQANHPNAGSLNLGALLNGQAVPEPSTLVTISLAAVVAAIWKKRIA</sequence>
<proteinExistence type="predicted"/>
<gene>
    <name evidence="1" type="ORF">NG895_10420</name>
</gene>
<reference evidence="1" key="1">
    <citation type="submission" date="2022-06" db="EMBL/GenBank/DDBJ databases">
        <title>Aeoliella straminimaris, a novel planctomycete from sediments.</title>
        <authorList>
            <person name="Vitorino I.R."/>
            <person name="Lage O.M."/>
        </authorList>
    </citation>
    <scope>NUCLEOTIDE SEQUENCE</scope>
    <source>
        <strain evidence="1">ICT_H6.2</strain>
    </source>
</reference>
<evidence type="ECO:0000313" key="1">
    <source>
        <dbReference type="EMBL" id="MCO6044320.1"/>
    </source>
</evidence>
<dbReference type="EMBL" id="JAMXLR010000036">
    <property type="protein sequence ID" value="MCO6044320.1"/>
    <property type="molecule type" value="Genomic_DNA"/>
</dbReference>
<comment type="caution">
    <text evidence="1">The sequence shown here is derived from an EMBL/GenBank/DDBJ whole genome shotgun (WGS) entry which is preliminary data.</text>
</comment>
<keyword evidence="2" id="KW-1185">Reference proteome</keyword>
<dbReference type="Proteomes" id="UP001155241">
    <property type="component" value="Unassembled WGS sequence"/>
</dbReference>
<name>A0A9X2JFR0_9BACT</name>
<organism evidence="1 2">
    <name type="scientific">Aeoliella straminimaris</name>
    <dbReference type="NCBI Taxonomy" id="2954799"/>
    <lineage>
        <taxon>Bacteria</taxon>
        <taxon>Pseudomonadati</taxon>
        <taxon>Planctomycetota</taxon>
        <taxon>Planctomycetia</taxon>
        <taxon>Pirellulales</taxon>
        <taxon>Lacipirellulaceae</taxon>
        <taxon>Aeoliella</taxon>
    </lineage>
</organism>
<protein>
    <submittedName>
        <fullName evidence="1">LamG domain-containing protein</fullName>
    </submittedName>
</protein>